<organism evidence="1 2">
    <name type="scientific">Adiantum capillus-veneris</name>
    <name type="common">Maidenhair fern</name>
    <dbReference type="NCBI Taxonomy" id="13818"/>
    <lineage>
        <taxon>Eukaryota</taxon>
        <taxon>Viridiplantae</taxon>
        <taxon>Streptophyta</taxon>
        <taxon>Embryophyta</taxon>
        <taxon>Tracheophyta</taxon>
        <taxon>Polypodiopsida</taxon>
        <taxon>Polypodiidae</taxon>
        <taxon>Polypodiales</taxon>
        <taxon>Pteridineae</taxon>
        <taxon>Pteridaceae</taxon>
        <taxon>Vittarioideae</taxon>
        <taxon>Adiantum</taxon>
    </lineage>
</organism>
<protein>
    <submittedName>
        <fullName evidence="1">Uncharacterized protein</fullName>
    </submittedName>
</protein>
<dbReference type="Proteomes" id="UP000886520">
    <property type="component" value="Chromosome 9"/>
</dbReference>
<keyword evidence="2" id="KW-1185">Reference proteome</keyword>
<reference evidence="1" key="1">
    <citation type="submission" date="2021-01" db="EMBL/GenBank/DDBJ databases">
        <title>Adiantum capillus-veneris genome.</title>
        <authorList>
            <person name="Fang Y."/>
            <person name="Liao Q."/>
        </authorList>
    </citation>
    <scope>NUCLEOTIDE SEQUENCE</scope>
    <source>
        <strain evidence="1">H3</strain>
        <tissue evidence="1">Leaf</tissue>
    </source>
</reference>
<gene>
    <name evidence="1" type="ORF">GOP47_0009749</name>
</gene>
<proteinExistence type="predicted"/>
<evidence type="ECO:0000313" key="2">
    <source>
        <dbReference type="Proteomes" id="UP000886520"/>
    </source>
</evidence>
<dbReference type="EMBL" id="JABFUD020000009">
    <property type="protein sequence ID" value="KAI5075673.1"/>
    <property type="molecule type" value="Genomic_DNA"/>
</dbReference>
<accession>A0A9D4UX61</accession>
<evidence type="ECO:0000313" key="1">
    <source>
        <dbReference type="EMBL" id="KAI5075673.1"/>
    </source>
</evidence>
<name>A0A9D4UX61_ADICA</name>
<comment type="caution">
    <text evidence="1">The sequence shown here is derived from an EMBL/GenBank/DDBJ whole genome shotgun (WGS) entry which is preliminary data.</text>
</comment>
<sequence>MISDIDEDSKPFSIEGKILNWYGIYRSISPRQKKNARYFKFDIVNADCIDTITVVLVDPFIETYTKELKIGLFVRIVCPLVRAKNHNDVGSALFSLHVAFYPETKISTFLADAAICETTSPQPPLVTLAFVVLQSRNFHQRIGTTFGDLVVADGPTPDDKAVVSFVNSRKHDYDRVIAQMAREDIVMFVARNIGLFVGRVCTLSVLDVTTLAPMRGSRSKEELTTTFYRQCEILGYNREVVGTLRFVNFNRALLHSQCSVCDSPKVKKVEGRLCCSLCDKDHVINMTLRLEAQIRSNIDRRVVAVQVLGSMVDRLQGLPMSFKEVYMESIPEVRDILSTSVVEGVFKIGTNGSMISFTPLLET</sequence>
<dbReference type="AlphaFoldDB" id="A0A9D4UX61"/>